<gene>
    <name evidence="1" type="ORF">DV733_09380</name>
</gene>
<dbReference type="KEGG" id="hsn:DV733_09380"/>
<evidence type="ECO:0000313" key="2">
    <source>
        <dbReference type="Proteomes" id="UP000296706"/>
    </source>
</evidence>
<evidence type="ECO:0000313" key="1">
    <source>
        <dbReference type="EMBL" id="QCC51440.1"/>
    </source>
</evidence>
<dbReference type="AlphaFoldDB" id="A0A4D6HCB2"/>
<sequence length="157" mass="18180">MPFKLSSDARRYFGQIQKNSTRGTFDTLWDQYYLSALVGIKARSRVPESEEPDEDPFMTEVIQDYDNQKYEIYGALIVAEIEREGIPWENEQEVQGLMLEMLDSTSVTRLSDRGATVLNCYAERGFKIIRSEIPAPPQLGEFLEQYYDLLLEVDQGY</sequence>
<dbReference type="EMBL" id="CP031310">
    <property type="protein sequence ID" value="QCC51440.1"/>
    <property type="molecule type" value="Genomic_DNA"/>
</dbReference>
<organism evidence="1 2">
    <name type="scientific">Halapricum salinum</name>
    <dbReference type="NCBI Taxonomy" id="1457250"/>
    <lineage>
        <taxon>Archaea</taxon>
        <taxon>Methanobacteriati</taxon>
        <taxon>Methanobacteriota</taxon>
        <taxon>Stenosarchaea group</taxon>
        <taxon>Halobacteria</taxon>
        <taxon>Halobacteriales</taxon>
        <taxon>Haloarculaceae</taxon>
        <taxon>Halapricum</taxon>
    </lineage>
</organism>
<protein>
    <submittedName>
        <fullName evidence="1">Uncharacterized protein</fullName>
    </submittedName>
</protein>
<keyword evidence="2" id="KW-1185">Reference proteome</keyword>
<accession>A0A4D6HCB2</accession>
<proteinExistence type="predicted"/>
<dbReference type="Proteomes" id="UP000296706">
    <property type="component" value="Chromosome"/>
</dbReference>
<reference evidence="1 2" key="1">
    <citation type="journal article" date="2019" name="Nat. Commun.">
        <title>A new type of DNA phosphorothioation-based antiviral system in archaea.</title>
        <authorList>
            <person name="Xiong L."/>
            <person name="Liu S."/>
            <person name="Chen S."/>
            <person name="Xiao Y."/>
            <person name="Zhu B."/>
            <person name="Gao Y."/>
            <person name="Zhang Y."/>
            <person name="Chen B."/>
            <person name="Luo J."/>
            <person name="Deng Z."/>
            <person name="Chen X."/>
            <person name="Wang L."/>
            <person name="Chen S."/>
        </authorList>
    </citation>
    <scope>NUCLEOTIDE SEQUENCE [LARGE SCALE GENOMIC DNA]</scope>
    <source>
        <strain evidence="1 2">CBA1105</strain>
    </source>
</reference>
<dbReference type="STRING" id="1457250.GCA_000755225_01022"/>
<name>A0A4D6HCB2_9EURY</name>